<evidence type="ECO:0000256" key="7">
    <source>
        <dbReference type="ARBA" id="ARBA00023033"/>
    </source>
</evidence>
<evidence type="ECO:0000313" key="11">
    <source>
        <dbReference type="Proteomes" id="UP000494040"/>
    </source>
</evidence>
<protein>
    <recommendedName>
        <fullName evidence="12">Cytochrome P450</fullName>
    </recommendedName>
</protein>
<dbReference type="RefSeq" id="XP_014253807.1">
    <property type="nucleotide sequence ID" value="XM_014398321.2"/>
</dbReference>
<dbReference type="InterPro" id="IPR001128">
    <property type="entry name" value="Cyt_P450"/>
</dbReference>
<keyword evidence="5 9" id="KW-0560">Oxidoreductase</keyword>
<evidence type="ECO:0000256" key="3">
    <source>
        <dbReference type="ARBA" id="ARBA00022617"/>
    </source>
</evidence>
<keyword evidence="7 9" id="KW-0503">Monooxygenase</keyword>
<reference evidence="10" key="1">
    <citation type="submission" date="2022-01" db="UniProtKB">
        <authorList>
            <consortium name="EnsemblMetazoa"/>
        </authorList>
    </citation>
    <scope>IDENTIFICATION</scope>
</reference>
<dbReference type="PANTHER" id="PTHR24279:SF120">
    <property type="entry name" value="CYTOCHROME P450"/>
    <property type="match status" value="1"/>
</dbReference>
<keyword evidence="3 8" id="KW-0349">Heme</keyword>
<dbReference type="GeneID" id="106669063"/>
<dbReference type="EnsemblMetazoa" id="XM_014398321.2">
    <property type="protein sequence ID" value="XP_014253807.1"/>
    <property type="gene ID" value="LOC106669063"/>
</dbReference>
<dbReference type="SUPFAM" id="SSF48264">
    <property type="entry name" value="Cytochrome P450"/>
    <property type="match status" value="1"/>
</dbReference>
<comment type="cofactor">
    <cofactor evidence="1 8">
        <name>heme</name>
        <dbReference type="ChEBI" id="CHEBI:30413"/>
    </cofactor>
</comment>
<evidence type="ECO:0000256" key="1">
    <source>
        <dbReference type="ARBA" id="ARBA00001971"/>
    </source>
</evidence>
<dbReference type="InterPro" id="IPR036396">
    <property type="entry name" value="Cyt_P450_sf"/>
</dbReference>
<evidence type="ECO:0000313" key="10">
    <source>
        <dbReference type="EnsemblMetazoa" id="XP_014253807.1"/>
    </source>
</evidence>
<dbReference type="GO" id="GO:0004497">
    <property type="term" value="F:monooxygenase activity"/>
    <property type="evidence" value="ECO:0007669"/>
    <property type="project" value="UniProtKB-KW"/>
</dbReference>
<organism evidence="10 11">
    <name type="scientific">Cimex lectularius</name>
    <name type="common">Bed bug</name>
    <name type="synonym">Acanthia lectularia</name>
    <dbReference type="NCBI Taxonomy" id="79782"/>
    <lineage>
        <taxon>Eukaryota</taxon>
        <taxon>Metazoa</taxon>
        <taxon>Ecdysozoa</taxon>
        <taxon>Arthropoda</taxon>
        <taxon>Hexapoda</taxon>
        <taxon>Insecta</taxon>
        <taxon>Pterygota</taxon>
        <taxon>Neoptera</taxon>
        <taxon>Paraneoptera</taxon>
        <taxon>Hemiptera</taxon>
        <taxon>Heteroptera</taxon>
        <taxon>Panheteroptera</taxon>
        <taxon>Cimicomorpha</taxon>
        <taxon>Cimicidae</taxon>
        <taxon>Cimex</taxon>
    </lineage>
</organism>
<dbReference type="KEGG" id="clec:106669063"/>
<evidence type="ECO:0000256" key="6">
    <source>
        <dbReference type="ARBA" id="ARBA00023004"/>
    </source>
</evidence>
<dbReference type="Pfam" id="PF00067">
    <property type="entry name" value="p450"/>
    <property type="match status" value="1"/>
</dbReference>
<evidence type="ECO:0000256" key="9">
    <source>
        <dbReference type="RuleBase" id="RU000461"/>
    </source>
</evidence>
<dbReference type="AlphaFoldDB" id="A0A8I6S5Q6"/>
<dbReference type="GO" id="GO:0005506">
    <property type="term" value="F:iron ion binding"/>
    <property type="evidence" value="ECO:0007669"/>
    <property type="project" value="InterPro"/>
</dbReference>
<dbReference type="Proteomes" id="UP000494040">
    <property type="component" value="Unassembled WGS sequence"/>
</dbReference>
<accession>A0A8I6S5Q6</accession>
<dbReference type="OrthoDB" id="3945418at2759"/>
<keyword evidence="6 8" id="KW-0408">Iron</keyword>
<dbReference type="CTD" id="45282"/>
<sequence>MSFIRMIRFSILRRFSSTAVKPFDQMPGPKRVPLLGTLWKYFPYIGDYDFNKLTDVGFMKLKQYGSVVREEFGSGIFIVNVFEPEDIEMVYKNEGKFPSRRSHLALQHYREARPHLYNTGGLLPVNGSEWWRIRSNFQKSLSKIKAVRALIPKNEEIFDEFFDKFVKPGVPNNNFLSEISRLNIELTWMLLFGERLGAFEDKNLHPDSIPSRLMSKAELVNHIIIATDSTETFWKIVKTKPYKQMEEAFDFIEKTIYPQLKKTHDRVMNKKCDVNEEKCLIEQYFENPAIDFKDVFGMVVDLILGGVDTTSYTSSFIVYHLANNERAQRRLNEEASRLCNNSPITSEILNEANYARAVLKESLRLNPIAIGISRILDNDTILGGFLVPRETVVFTQNWVACRQEKHFKNANSFIPERWVKGSEEYTFVSPFLILPFSHGTRTCIARRLAEQNLLTFILKIGNKYNLKWLGAKLGVVTPLICKPDSPVQVLFTTKNGQS</sequence>
<keyword evidence="11" id="KW-1185">Reference proteome</keyword>
<dbReference type="OMA" id="MACDMLL"/>
<dbReference type="GO" id="GO:0016705">
    <property type="term" value="F:oxidoreductase activity, acting on paired donors, with incorporation or reduction of molecular oxygen"/>
    <property type="evidence" value="ECO:0007669"/>
    <property type="project" value="InterPro"/>
</dbReference>
<comment type="similarity">
    <text evidence="2 9">Belongs to the cytochrome P450 family.</text>
</comment>
<evidence type="ECO:0000256" key="4">
    <source>
        <dbReference type="ARBA" id="ARBA00022723"/>
    </source>
</evidence>
<feature type="binding site" description="axial binding residue" evidence="8">
    <location>
        <position position="443"/>
    </location>
    <ligand>
        <name>heme</name>
        <dbReference type="ChEBI" id="CHEBI:30413"/>
    </ligand>
    <ligandPart>
        <name>Fe</name>
        <dbReference type="ChEBI" id="CHEBI:18248"/>
    </ligandPart>
</feature>
<evidence type="ECO:0000256" key="5">
    <source>
        <dbReference type="ARBA" id="ARBA00023002"/>
    </source>
</evidence>
<dbReference type="InterPro" id="IPR002401">
    <property type="entry name" value="Cyt_P450_E_grp-I"/>
</dbReference>
<evidence type="ECO:0008006" key="12">
    <source>
        <dbReference type="Google" id="ProtNLM"/>
    </source>
</evidence>
<keyword evidence="4 8" id="KW-0479">Metal-binding</keyword>
<evidence type="ECO:0000256" key="2">
    <source>
        <dbReference type="ARBA" id="ARBA00010617"/>
    </source>
</evidence>
<dbReference type="CDD" id="cd11054">
    <property type="entry name" value="CYP24A1-like"/>
    <property type="match status" value="1"/>
</dbReference>
<dbReference type="InterPro" id="IPR050479">
    <property type="entry name" value="CYP11_CYP27_families"/>
</dbReference>
<dbReference type="PRINTS" id="PR00463">
    <property type="entry name" value="EP450I"/>
</dbReference>
<dbReference type="PROSITE" id="PS00086">
    <property type="entry name" value="CYTOCHROME_P450"/>
    <property type="match status" value="1"/>
</dbReference>
<dbReference type="PRINTS" id="PR00385">
    <property type="entry name" value="P450"/>
</dbReference>
<dbReference type="InterPro" id="IPR017972">
    <property type="entry name" value="Cyt_P450_CS"/>
</dbReference>
<dbReference type="GO" id="GO:0020037">
    <property type="term" value="F:heme binding"/>
    <property type="evidence" value="ECO:0007669"/>
    <property type="project" value="InterPro"/>
</dbReference>
<evidence type="ECO:0000256" key="8">
    <source>
        <dbReference type="PIRSR" id="PIRSR602401-1"/>
    </source>
</evidence>
<dbReference type="Gene3D" id="1.10.630.10">
    <property type="entry name" value="Cytochrome P450"/>
    <property type="match status" value="1"/>
</dbReference>
<proteinExistence type="inferred from homology"/>
<dbReference type="PANTHER" id="PTHR24279">
    <property type="entry name" value="CYTOCHROME P450"/>
    <property type="match status" value="1"/>
</dbReference>
<name>A0A8I6S5Q6_CIMLE</name>